<evidence type="ECO:0000313" key="2">
    <source>
        <dbReference type="Proteomes" id="UP000008957"/>
    </source>
</evidence>
<proteinExistence type="predicted"/>
<dbReference type="EMBL" id="FP929056">
    <property type="protein sequence ID" value="CBL28634.1"/>
    <property type="molecule type" value="Genomic_DNA"/>
</dbReference>
<sequence length="19" mass="1962">MPEAAQRGTGAKELEVGFA</sequence>
<reference evidence="2" key="1">
    <citation type="submission" date="2010-03" db="EMBL/GenBank/DDBJ databases">
        <title>The genome sequence of Synergistetes sp. SGP1.</title>
        <authorList>
            <consortium name="metaHIT consortium -- http://www.metahit.eu/"/>
            <person name="Pajon A."/>
            <person name="Turner K."/>
            <person name="Parkhill J."/>
            <person name="Wade W."/>
            <person name="Vartoukian S."/>
        </authorList>
    </citation>
    <scope>NUCLEOTIDE SEQUENCE [LARGE SCALE GENOMIC DNA]</scope>
    <source>
        <strain evidence="2">SGP1</strain>
    </source>
</reference>
<accession>A0AB94IY82</accession>
<keyword evidence="2" id="KW-1185">Reference proteome</keyword>
<dbReference type="AlphaFoldDB" id="A0AB94IY82"/>
<evidence type="ECO:0000313" key="1">
    <source>
        <dbReference type="EMBL" id="CBL28634.1"/>
    </source>
</evidence>
<gene>
    <name evidence="1" type="ORF">SY1_16850</name>
</gene>
<organism evidence="1 2">
    <name type="scientific">Fretibacterium fastidiosum</name>
    <dbReference type="NCBI Taxonomy" id="651822"/>
    <lineage>
        <taxon>Bacteria</taxon>
        <taxon>Thermotogati</taxon>
        <taxon>Synergistota</taxon>
        <taxon>Synergistia</taxon>
        <taxon>Synergistales</taxon>
        <taxon>Aminobacteriaceae</taxon>
        <taxon>Fretibacterium</taxon>
    </lineage>
</organism>
<dbReference type="Proteomes" id="UP000008957">
    <property type="component" value="Chromosome"/>
</dbReference>
<reference evidence="1 2" key="2">
    <citation type="submission" date="2010-03" db="EMBL/GenBank/DDBJ databases">
        <authorList>
            <person name="Pajon A."/>
        </authorList>
    </citation>
    <scope>NUCLEOTIDE SEQUENCE [LARGE SCALE GENOMIC DNA]</scope>
    <source>
        <strain evidence="1 2">SGP1</strain>
    </source>
</reference>
<protein>
    <submittedName>
        <fullName evidence="1">Uncharacterized protein</fullName>
    </submittedName>
</protein>
<name>A0AB94IY82_9BACT</name>
<dbReference type="KEGG" id="sbr:SY1_16850"/>